<accession>A0ABT8STK3</accession>
<reference evidence="1" key="1">
    <citation type="journal article" date="2015" name="Int. J. Syst. Evol. Microbiol.">
        <title>Rhizobium oryzicola sp. nov., potential plant-growth-promoting endophytic bacteria isolated from rice roots.</title>
        <authorList>
            <person name="Zhang X.X."/>
            <person name="Gao J.S."/>
            <person name="Cao Y.H."/>
            <person name="Sheirdil R.A."/>
            <person name="Wang X.C."/>
            <person name="Zhang L."/>
        </authorList>
    </citation>
    <scope>NUCLEOTIDE SEQUENCE</scope>
    <source>
        <strain evidence="1">05753</strain>
    </source>
</reference>
<proteinExistence type="predicted"/>
<dbReference type="RefSeq" id="WP_302075556.1">
    <property type="nucleotide sequence ID" value="NZ_JAUKWQ010000001.1"/>
</dbReference>
<evidence type="ECO:0000313" key="1">
    <source>
        <dbReference type="EMBL" id="MDO1581449.1"/>
    </source>
</evidence>
<organism evidence="1 2">
    <name type="scientific">Rhizobium oryzicola</name>
    <dbReference type="NCBI Taxonomy" id="1232668"/>
    <lineage>
        <taxon>Bacteria</taxon>
        <taxon>Pseudomonadati</taxon>
        <taxon>Pseudomonadota</taxon>
        <taxon>Alphaproteobacteria</taxon>
        <taxon>Hyphomicrobiales</taxon>
        <taxon>Rhizobiaceae</taxon>
        <taxon>Rhizobium/Agrobacterium group</taxon>
        <taxon>Rhizobium</taxon>
    </lineage>
</organism>
<reference evidence="1" key="2">
    <citation type="submission" date="2023-07" db="EMBL/GenBank/DDBJ databases">
        <authorList>
            <person name="Sun H."/>
        </authorList>
    </citation>
    <scope>NUCLEOTIDE SEQUENCE</scope>
    <source>
        <strain evidence="1">05753</strain>
    </source>
</reference>
<comment type="caution">
    <text evidence="1">The sequence shown here is derived from an EMBL/GenBank/DDBJ whole genome shotgun (WGS) entry which is preliminary data.</text>
</comment>
<keyword evidence="2" id="KW-1185">Reference proteome</keyword>
<evidence type="ECO:0000313" key="2">
    <source>
        <dbReference type="Proteomes" id="UP001169006"/>
    </source>
</evidence>
<sequence length="250" mass="28596">MNSQIIPAKSLFELHEIPLRKGKPDFANLEAVRLPGEFSGNKGIYGVFYNDVLIYTGISFNLNPNPQIDPIIERWQMHLTYFALRSPHVCFSPRNMHRILNYLEADFVNAYRNILGKQQPSLADLKKLEAEKHPLLNGRSSSFKKARFAANNWPALQKNDYIESFSFTYKALPLPTNDSSNSPPEKDNKQMRYELLIRESQLVDMFQPICNDETVIEKPGVDQETFLAACEEVMKPVSEWNFPLPNAAAS</sequence>
<protein>
    <recommendedName>
        <fullName evidence="3">GIY-YIG nuclease family protein</fullName>
    </recommendedName>
</protein>
<evidence type="ECO:0008006" key="3">
    <source>
        <dbReference type="Google" id="ProtNLM"/>
    </source>
</evidence>
<dbReference type="EMBL" id="JAUKWQ010000001">
    <property type="protein sequence ID" value="MDO1581449.1"/>
    <property type="molecule type" value="Genomic_DNA"/>
</dbReference>
<name>A0ABT8STK3_9HYPH</name>
<dbReference type="Proteomes" id="UP001169006">
    <property type="component" value="Unassembled WGS sequence"/>
</dbReference>
<gene>
    <name evidence="1" type="ORF">Q2T52_05005</name>
</gene>